<gene>
    <name evidence="2" type="ORF">GA0061105_102116</name>
</gene>
<dbReference type="InterPro" id="IPR016936">
    <property type="entry name" value="UCP029693"/>
</dbReference>
<dbReference type="Pfam" id="PF10095">
    <property type="entry name" value="DUF2333"/>
    <property type="match status" value="2"/>
</dbReference>
<evidence type="ECO:0008006" key="4">
    <source>
        <dbReference type="Google" id="ProtNLM"/>
    </source>
</evidence>
<accession>A0A1C3XY01</accession>
<feature type="transmembrane region" description="Helical" evidence="1">
    <location>
        <begin position="20"/>
        <end position="38"/>
    </location>
</feature>
<evidence type="ECO:0000313" key="2">
    <source>
        <dbReference type="EMBL" id="SCB57129.1"/>
    </source>
</evidence>
<feature type="transmembrane region" description="Helical" evidence="1">
    <location>
        <begin position="45"/>
        <end position="65"/>
    </location>
</feature>
<protein>
    <recommendedName>
        <fullName evidence="4">DUF2333 family protein</fullName>
    </recommendedName>
</protein>
<keyword evidence="1" id="KW-0812">Transmembrane</keyword>
<evidence type="ECO:0000313" key="3">
    <source>
        <dbReference type="Proteomes" id="UP000198723"/>
    </source>
</evidence>
<dbReference type="Proteomes" id="UP000198723">
    <property type="component" value="Unassembled WGS sequence"/>
</dbReference>
<dbReference type="EMBL" id="FMAJ01000002">
    <property type="protein sequence ID" value="SCB57129.1"/>
    <property type="molecule type" value="Genomic_DNA"/>
</dbReference>
<organism evidence="2 3">
    <name type="scientific">Rhizobium aethiopicum</name>
    <dbReference type="NCBI Taxonomy" id="1138170"/>
    <lineage>
        <taxon>Bacteria</taxon>
        <taxon>Pseudomonadati</taxon>
        <taxon>Pseudomonadota</taxon>
        <taxon>Alphaproteobacteria</taxon>
        <taxon>Hyphomicrobiales</taxon>
        <taxon>Rhizobiaceae</taxon>
        <taxon>Rhizobium/Agrobacterium group</taxon>
        <taxon>Rhizobium</taxon>
    </lineage>
</organism>
<dbReference type="RefSeq" id="WP_092748475.1">
    <property type="nucleotide sequence ID" value="NZ_FMAJ01000002.1"/>
</dbReference>
<dbReference type="AlphaFoldDB" id="A0A1C3XY01"/>
<proteinExistence type="predicted"/>
<name>A0A1C3XY01_9HYPH</name>
<evidence type="ECO:0000256" key="1">
    <source>
        <dbReference type="SAM" id="Phobius"/>
    </source>
</evidence>
<keyword evidence="1" id="KW-0472">Membrane</keyword>
<keyword evidence="1" id="KW-1133">Transmembrane helix</keyword>
<reference evidence="2 3" key="1">
    <citation type="submission" date="2016-08" db="EMBL/GenBank/DDBJ databases">
        <authorList>
            <person name="Seilhamer J.J."/>
        </authorList>
    </citation>
    <scope>NUCLEOTIDE SEQUENCE [LARGE SCALE GENOMIC DNA]</scope>
    <source>
        <strain evidence="2 3">HBR26</strain>
    </source>
</reference>
<sequence length="376" mass="42961">MLDRIAGFFRLIGQTIGRWARLFFAWAFWPFLAAHGWYQRRSWMIRLPIIAFVALFVVLYGYFFWQTQVWTNFNTAFVGQYRLSERKVPAGQELPAAEGAVTAAAKTCQRSAIVDVTADLTDFNVNQNAWISSMLLYKAGFFGIDWDHTPFLDNKASFQRGINQAVRRTSAELVDTLGRVRGTSGINNDLQRARGNLQFDEHSWYFGLNPFGPKTPTPSFYRTAIGDLRKFNTDLAACNAIFDGRADNLMQFIDRIANDLGSTSDMLAERSEHHNRGWFDTRADDRFWFAYGQLYAYYAILTAAQADFSQVVQERNLGAIWGGTTRQFQAALRIRPAIISNGREDGWIMPSHLATMGFYILRVRSNLVEVRSVLDR</sequence>
<dbReference type="STRING" id="1138170.GA0061105_102116"/>